<feature type="domain" description="Ig-like" evidence="14">
    <location>
        <begin position="2464"/>
        <end position="2548"/>
    </location>
</feature>
<feature type="domain" description="Ig-like" evidence="14">
    <location>
        <begin position="3191"/>
        <end position="3276"/>
    </location>
</feature>
<feature type="domain" description="Ig-like" evidence="14">
    <location>
        <begin position="416"/>
        <end position="501"/>
    </location>
</feature>
<evidence type="ECO:0000256" key="12">
    <source>
        <dbReference type="PROSITE-ProRule" id="PRU00076"/>
    </source>
</evidence>
<evidence type="ECO:0000256" key="6">
    <source>
        <dbReference type="ARBA" id="ARBA00022729"/>
    </source>
</evidence>
<proteinExistence type="predicted"/>
<comment type="subcellular location">
    <subcellularLocation>
        <location evidence="1">Secreted</location>
        <location evidence="1">Extracellular space</location>
        <location evidence="1">Extracellular matrix</location>
    </subcellularLocation>
</comment>
<feature type="domain" description="Ig-like" evidence="14">
    <location>
        <begin position="963"/>
        <end position="1049"/>
    </location>
</feature>
<feature type="domain" description="Ig-like" evidence="14">
    <location>
        <begin position="2741"/>
        <end position="2827"/>
    </location>
</feature>
<dbReference type="Pfam" id="PF23560">
    <property type="entry name" value="GBD_Hemicentin"/>
    <property type="match status" value="1"/>
</dbReference>
<evidence type="ECO:0000256" key="7">
    <source>
        <dbReference type="ARBA" id="ARBA00022737"/>
    </source>
</evidence>
<dbReference type="Pfam" id="PF07679">
    <property type="entry name" value="I-set"/>
    <property type="match status" value="17"/>
</dbReference>
<dbReference type="InterPro" id="IPR036465">
    <property type="entry name" value="vWFA_dom_sf"/>
</dbReference>
<dbReference type="PRINTS" id="PR00907">
    <property type="entry name" value="THRMBOMODULN"/>
</dbReference>
<dbReference type="InterPro" id="IPR000742">
    <property type="entry name" value="EGF"/>
</dbReference>
<feature type="disulfide bond" evidence="12">
    <location>
        <begin position="3895"/>
        <end position="3905"/>
    </location>
</feature>
<evidence type="ECO:0000256" key="3">
    <source>
        <dbReference type="ARBA" id="ARBA00022530"/>
    </source>
</evidence>
<feature type="domain" description="Ig-like" evidence="14">
    <location>
        <begin position="871"/>
        <end position="954"/>
    </location>
</feature>
<dbReference type="FunFam" id="2.10.25.10:FF:000038">
    <property type="entry name" value="Fibrillin 2"/>
    <property type="match status" value="1"/>
</dbReference>
<dbReference type="FunFam" id="2.10.25.10:FF:000010">
    <property type="entry name" value="Pro-epidermal growth factor"/>
    <property type="match status" value="1"/>
</dbReference>
<dbReference type="InterPro" id="IPR003598">
    <property type="entry name" value="Ig_sub2"/>
</dbReference>
<feature type="domain" description="Ig-like" evidence="14">
    <location>
        <begin position="1512"/>
        <end position="1586"/>
    </location>
</feature>
<keyword evidence="11" id="KW-0393">Immunoglobulin domain</keyword>
<feature type="domain" description="Ig-like" evidence="14">
    <location>
        <begin position="597"/>
        <end position="682"/>
    </location>
</feature>
<feature type="domain" description="Ig-like" evidence="14">
    <location>
        <begin position="688"/>
        <end position="772"/>
    </location>
</feature>
<feature type="domain" description="EGF-like" evidence="13">
    <location>
        <begin position="3576"/>
        <end position="3615"/>
    </location>
</feature>
<dbReference type="SUPFAM" id="SSF57184">
    <property type="entry name" value="Growth factor receptor domain"/>
    <property type="match status" value="3"/>
</dbReference>
<feature type="domain" description="Ig-like" evidence="14">
    <location>
        <begin position="779"/>
        <end position="865"/>
    </location>
</feature>
<dbReference type="SMART" id="SM00409">
    <property type="entry name" value="IG"/>
    <property type="match status" value="31"/>
</dbReference>
<feature type="domain" description="Ig-like" evidence="14">
    <location>
        <begin position="2648"/>
        <end position="2736"/>
    </location>
</feature>
<dbReference type="SMART" id="SM00181">
    <property type="entry name" value="EGF"/>
    <property type="match status" value="8"/>
</dbReference>
<keyword evidence="2" id="KW-0964">Secreted</keyword>
<reference evidence="16" key="3">
    <citation type="submission" date="2025-09" db="UniProtKB">
        <authorList>
            <consortium name="Ensembl"/>
        </authorList>
    </citation>
    <scope>IDENTIFICATION</scope>
</reference>
<dbReference type="Gene3D" id="3.40.50.410">
    <property type="entry name" value="von Willebrand factor, type A domain"/>
    <property type="match status" value="1"/>
</dbReference>
<dbReference type="Pfam" id="PF07474">
    <property type="entry name" value="G2F"/>
    <property type="match status" value="1"/>
</dbReference>
<dbReference type="PROSITE" id="PS01187">
    <property type="entry name" value="EGF_CA"/>
    <property type="match status" value="5"/>
</dbReference>
<dbReference type="Pfam" id="PF12662">
    <property type="entry name" value="cEGF"/>
    <property type="match status" value="1"/>
</dbReference>
<feature type="domain" description="Ig-like" evidence="14">
    <location>
        <begin position="1236"/>
        <end position="1324"/>
    </location>
</feature>
<feature type="domain" description="Ig-like" evidence="14">
    <location>
        <begin position="1905"/>
        <end position="1981"/>
    </location>
</feature>
<evidence type="ECO:0000259" key="14">
    <source>
        <dbReference type="PROSITE" id="PS50835"/>
    </source>
</evidence>
<dbReference type="InterPro" id="IPR013106">
    <property type="entry name" value="Ig_V-set"/>
</dbReference>
<feature type="domain" description="Ig-like" evidence="14">
    <location>
        <begin position="1605"/>
        <end position="1694"/>
    </location>
</feature>
<dbReference type="InterPro" id="IPR013783">
    <property type="entry name" value="Ig-like_fold"/>
</dbReference>
<dbReference type="Gene3D" id="2.10.25.10">
    <property type="entry name" value="Laminin"/>
    <property type="match status" value="8"/>
</dbReference>
<evidence type="ECO:0000313" key="16">
    <source>
        <dbReference type="Ensembl" id="ENSECRP00000021165.1"/>
    </source>
</evidence>
<organism evidence="16 17">
    <name type="scientific">Erpetoichthys calabaricus</name>
    <name type="common">Rope fish</name>
    <name type="synonym">Calamoichthys calabaricus</name>
    <dbReference type="NCBI Taxonomy" id="27687"/>
    <lineage>
        <taxon>Eukaryota</taxon>
        <taxon>Metazoa</taxon>
        <taxon>Chordata</taxon>
        <taxon>Craniata</taxon>
        <taxon>Vertebrata</taxon>
        <taxon>Euteleostomi</taxon>
        <taxon>Actinopterygii</taxon>
        <taxon>Polypteriformes</taxon>
        <taxon>Polypteridae</taxon>
        <taxon>Erpetoichthys</taxon>
    </lineage>
</organism>
<evidence type="ECO:0000259" key="15">
    <source>
        <dbReference type="PROSITE" id="PS50993"/>
    </source>
</evidence>
<dbReference type="InterPro" id="IPR036179">
    <property type="entry name" value="Ig-like_dom_sf"/>
</dbReference>
<feature type="domain" description="Ig-like" evidence="14">
    <location>
        <begin position="1329"/>
        <end position="1410"/>
    </location>
</feature>
<dbReference type="InterPro" id="IPR036383">
    <property type="entry name" value="TSP1_rpt_sf"/>
</dbReference>
<dbReference type="FunFam" id="2.10.25.10:FF:000383">
    <property type="entry name" value="Hemicentin 1"/>
    <property type="match status" value="1"/>
</dbReference>
<dbReference type="InterPro" id="IPR056475">
    <property type="entry name" value="GBD_Hemicentin/VWA7"/>
</dbReference>
<dbReference type="FunFam" id="2.60.40.10:FF:000186">
    <property type="entry name" value="Hemicentin 1"/>
    <property type="match status" value="3"/>
</dbReference>
<dbReference type="InterPro" id="IPR051170">
    <property type="entry name" value="Neural/epithelial_adhesion"/>
</dbReference>
<dbReference type="FunFam" id="2.60.40.10:FF:000503">
    <property type="entry name" value="Hemicentin 1"/>
    <property type="match status" value="1"/>
</dbReference>
<feature type="domain" description="Ig-like" evidence="14">
    <location>
        <begin position="505"/>
        <end position="592"/>
    </location>
</feature>
<evidence type="ECO:0000256" key="8">
    <source>
        <dbReference type="ARBA" id="ARBA00022837"/>
    </source>
</evidence>
<evidence type="ECO:0008006" key="18">
    <source>
        <dbReference type="Google" id="ProtNLM"/>
    </source>
</evidence>
<dbReference type="Gene3D" id="2.40.155.10">
    <property type="entry name" value="Green fluorescent protein"/>
    <property type="match status" value="1"/>
</dbReference>
<dbReference type="InterPro" id="IPR013098">
    <property type="entry name" value="Ig_I-set"/>
</dbReference>
<keyword evidence="17" id="KW-1185">Reference proteome</keyword>
<dbReference type="InterPro" id="IPR009030">
    <property type="entry name" value="Growth_fac_rcpt_cys_sf"/>
</dbReference>
<keyword evidence="5" id="KW-0716">Sensory transduction</keyword>
<dbReference type="PROSITE" id="PS00010">
    <property type="entry name" value="ASX_HYDROXYL"/>
    <property type="match status" value="5"/>
</dbReference>
<feature type="domain" description="EGF-like" evidence="13">
    <location>
        <begin position="3743"/>
        <end position="3781"/>
    </location>
</feature>
<dbReference type="PROSITE" id="PS50835">
    <property type="entry name" value="IG_LIKE"/>
    <property type="match status" value="31"/>
</dbReference>
<keyword evidence="6" id="KW-0732">Signal</keyword>
<dbReference type="SUPFAM" id="SSF82895">
    <property type="entry name" value="TSP-1 type 1 repeat"/>
    <property type="match status" value="1"/>
</dbReference>
<dbReference type="PROSITE" id="PS50026">
    <property type="entry name" value="EGF_3"/>
    <property type="match status" value="5"/>
</dbReference>
<dbReference type="FunFam" id="2.60.40.10:FF:000706">
    <property type="entry name" value="Hemicentin 1"/>
    <property type="match status" value="1"/>
</dbReference>
<reference evidence="16" key="1">
    <citation type="submission" date="2021-06" db="EMBL/GenBank/DDBJ databases">
        <authorList>
            <consortium name="Wellcome Sanger Institute Data Sharing"/>
        </authorList>
    </citation>
    <scope>NUCLEOTIDE SEQUENCE [LARGE SCALE GENOMIC DNA]</scope>
</reference>
<dbReference type="FunFam" id="2.60.40.10:FF:000130">
    <property type="entry name" value="Hemicentin 1"/>
    <property type="match status" value="8"/>
</dbReference>
<evidence type="ECO:0000256" key="1">
    <source>
        <dbReference type="ARBA" id="ARBA00004498"/>
    </source>
</evidence>
<dbReference type="InterPro" id="IPR007110">
    <property type="entry name" value="Ig-like_dom"/>
</dbReference>
<accession>A0A8C4SXL4</accession>
<evidence type="ECO:0000259" key="13">
    <source>
        <dbReference type="PROSITE" id="PS50026"/>
    </source>
</evidence>
<feature type="domain" description="Ig-like" evidence="14">
    <location>
        <begin position="1989"/>
        <end position="2074"/>
    </location>
</feature>
<feature type="disulfide bond" evidence="12">
    <location>
        <begin position="3580"/>
        <end position="3590"/>
    </location>
</feature>
<dbReference type="SMART" id="SM00682">
    <property type="entry name" value="G2F"/>
    <property type="match status" value="1"/>
</dbReference>
<dbReference type="FunFam" id="2.60.40.10:FF:000285">
    <property type="entry name" value="Hemicentin 1"/>
    <property type="match status" value="1"/>
</dbReference>
<dbReference type="SMART" id="SM00406">
    <property type="entry name" value="IGv"/>
    <property type="match status" value="11"/>
</dbReference>
<evidence type="ECO:0000256" key="10">
    <source>
        <dbReference type="ARBA" id="ARBA00023180"/>
    </source>
</evidence>
<dbReference type="Pfam" id="PF00090">
    <property type="entry name" value="TSP_1"/>
    <property type="match status" value="1"/>
</dbReference>
<reference evidence="16" key="2">
    <citation type="submission" date="2025-08" db="UniProtKB">
        <authorList>
            <consortium name="Ensembl"/>
        </authorList>
    </citation>
    <scope>IDENTIFICATION</scope>
</reference>
<name>A0A8C4SXL4_ERPCA</name>
<dbReference type="Pfam" id="PF13927">
    <property type="entry name" value="Ig_3"/>
    <property type="match status" value="14"/>
</dbReference>
<feature type="domain" description="Ig-like" evidence="14">
    <location>
        <begin position="1700"/>
        <end position="1806"/>
    </location>
</feature>
<dbReference type="FunFam" id="2.10.25.10:FF:000385">
    <property type="entry name" value="Hemicentin 1"/>
    <property type="match status" value="1"/>
</dbReference>
<feature type="domain" description="Ig-like" evidence="14">
    <location>
        <begin position="3011"/>
        <end position="3098"/>
    </location>
</feature>
<keyword evidence="7" id="KW-0677">Repeat</keyword>
<dbReference type="Pfam" id="PF25106">
    <property type="entry name" value="VWA_4"/>
    <property type="match status" value="1"/>
</dbReference>
<feature type="domain" description="Ig-like" evidence="14">
    <location>
        <begin position="2286"/>
        <end position="2374"/>
    </location>
</feature>
<dbReference type="GO" id="GO:0005509">
    <property type="term" value="F:calcium ion binding"/>
    <property type="evidence" value="ECO:0007669"/>
    <property type="project" value="InterPro"/>
</dbReference>
<feature type="domain" description="Ig-like" evidence="14">
    <location>
        <begin position="2921"/>
        <end position="3007"/>
    </location>
</feature>
<evidence type="ECO:0000256" key="5">
    <source>
        <dbReference type="ARBA" id="ARBA00022606"/>
    </source>
</evidence>
<evidence type="ECO:0000256" key="9">
    <source>
        <dbReference type="ARBA" id="ARBA00023157"/>
    </source>
</evidence>
<gene>
    <name evidence="16" type="primary">hmcn2</name>
</gene>
<dbReference type="CDD" id="cd00096">
    <property type="entry name" value="Ig"/>
    <property type="match status" value="8"/>
</dbReference>
<dbReference type="SUPFAM" id="SSF57196">
    <property type="entry name" value="EGF/Laminin"/>
    <property type="match status" value="1"/>
</dbReference>
<dbReference type="PANTHER" id="PTHR12231">
    <property type="entry name" value="CTX-RELATED TYPE I TRANSMEMBRANE PROTEIN"/>
    <property type="match status" value="1"/>
</dbReference>
<dbReference type="Proteomes" id="UP000694620">
    <property type="component" value="Chromosome 9"/>
</dbReference>
<feature type="domain" description="Ig-like" evidence="14">
    <location>
        <begin position="2379"/>
        <end position="2461"/>
    </location>
</feature>
<evidence type="ECO:0000256" key="2">
    <source>
        <dbReference type="ARBA" id="ARBA00022525"/>
    </source>
</evidence>
<dbReference type="InterPro" id="IPR000152">
    <property type="entry name" value="EGF-type_Asp/Asn_hydroxyl_site"/>
</dbReference>
<dbReference type="PROSITE" id="PS01186">
    <property type="entry name" value="EGF_2"/>
    <property type="match status" value="3"/>
</dbReference>
<dbReference type="FunFam" id="2.10.25.10:FF:000210">
    <property type="entry name" value="Hemicentin 1"/>
    <property type="match status" value="1"/>
</dbReference>
<dbReference type="PROSITE" id="PS50092">
    <property type="entry name" value="TSP1"/>
    <property type="match status" value="1"/>
</dbReference>
<feature type="domain" description="Ig-like" evidence="14">
    <location>
        <begin position="1052"/>
        <end position="1145"/>
    </location>
</feature>
<feature type="domain" description="Ig-like" evidence="14">
    <location>
        <begin position="1810"/>
        <end position="1900"/>
    </location>
</feature>
<feature type="domain" description="Ig-like" evidence="14">
    <location>
        <begin position="3103"/>
        <end position="3184"/>
    </location>
</feature>
<dbReference type="SMART" id="SM00408">
    <property type="entry name" value="IGc2"/>
    <property type="match status" value="31"/>
</dbReference>
<dbReference type="SUPFAM" id="SSF53300">
    <property type="entry name" value="vWA-like"/>
    <property type="match status" value="1"/>
</dbReference>
<dbReference type="InterPro" id="IPR001881">
    <property type="entry name" value="EGF-like_Ca-bd_dom"/>
</dbReference>
<evidence type="ECO:0000313" key="17">
    <source>
        <dbReference type="Proteomes" id="UP000694620"/>
    </source>
</evidence>
<feature type="domain" description="Nidogen G2 beta-barrel" evidence="15">
    <location>
        <begin position="3340"/>
        <end position="3562"/>
    </location>
</feature>
<evidence type="ECO:0000256" key="11">
    <source>
        <dbReference type="ARBA" id="ARBA00023319"/>
    </source>
</evidence>
<dbReference type="FunFam" id="2.10.25.10:FF:000352">
    <property type="entry name" value="Hemicentin 1"/>
    <property type="match status" value="1"/>
</dbReference>
<dbReference type="InterPro" id="IPR026823">
    <property type="entry name" value="cEGF"/>
</dbReference>
<keyword evidence="4 12" id="KW-0245">EGF-like domain</keyword>
<dbReference type="InterPro" id="IPR000884">
    <property type="entry name" value="TSP1_rpt"/>
</dbReference>
<dbReference type="InterPro" id="IPR018097">
    <property type="entry name" value="EGF_Ca-bd_CS"/>
</dbReference>
<feature type="domain" description="Ig-like" evidence="14">
    <location>
        <begin position="2191"/>
        <end position="2281"/>
    </location>
</feature>
<feature type="domain" description="Ig-like" evidence="14">
    <location>
        <begin position="1148"/>
        <end position="1230"/>
    </location>
</feature>
<dbReference type="FunFam" id="2.20.100.10:FF:000007">
    <property type="entry name" value="Thrombospondin 1"/>
    <property type="match status" value="1"/>
</dbReference>
<dbReference type="FunFam" id="3.40.50.410:FF:000032">
    <property type="entry name" value="Hemicentin 1"/>
    <property type="match status" value="1"/>
</dbReference>
<dbReference type="FunFam" id="2.60.40.10:FF:000032">
    <property type="entry name" value="palladin isoform X1"/>
    <property type="match status" value="8"/>
</dbReference>
<feature type="domain" description="Ig-like" evidence="14">
    <location>
        <begin position="2076"/>
        <end position="2160"/>
    </location>
</feature>
<dbReference type="Ensembl" id="ENSECRT00000021623.1">
    <property type="protein sequence ID" value="ENSECRP00000021165.1"/>
    <property type="gene ID" value="ENSECRG00000013911.1"/>
</dbReference>
<dbReference type="InterPro" id="IPR056861">
    <property type="entry name" value="HMCN1-like_VWA"/>
</dbReference>
<dbReference type="FunFam" id="2.10.25.10:FF:000240">
    <property type="entry name" value="Vitamin K-dependent protein S"/>
    <property type="match status" value="1"/>
</dbReference>
<feature type="domain" description="Ig-like" evidence="14">
    <location>
        <begin position="2557"/>
        <end position="2647"/>
    </location>
</feature>
<dbReference type="CDD" id="cd00054">
    <property type="entry name" value="EGF_CA"/>
    <property type="match status" value="8"/>
</dbReference>
<dbReference type="GeneTree" id="ENSGT00940000154614"/>
<evidence type="ECO:0000256" key="4">
    <source>
        <dbReference type="ARBA" id="ARBA00022536"/>
    </source>
</evidence>
<keyword evidence="10" id="KW-0325">Glycoprotein</keyword>
<dbReference type="InterPro" id="IPR003599">
    <property type="entry name" value="Ig_sub"/>
</dbReference>
<dbReference type="SUPFAM" id="SSF54511">
    <property type="entry name" value="GFP-like"/>
    <property type="match status" value="1"/>
</dbReference>
<comment type="caution">
    <text evidence="12">Lacks conserved residue(s) required for the propagation of feature annotation.</text>
</comment>
<dbReference type="GO" id="GO:0071944">
    <property type="term" value="C:cell periphery"/>
    <property type="evidence" value="ECO:0007669"/>
    <property type="project" value="UniProtKB-ARBA"/>
</dbReference>
<dbReference type="SMART" id="SM00179">
    <property type="entry name" value="EGF_CA"/>
    <property type="match status" value="8"/>
</dbReference>
<feature type="domain" description="EGF-like" evidence="13">
    <location>
        <begin position="3891"/>
        <end position="3930"/>
    </location>
</feature>
<dbReference type="InterPro" id="IPR006605">
    <property type="entry name" value="G2_nidogen/fibulin_G2F"/>
</dbReference>
<dbReference type="PANTHER" id="PTHR12231:SF253">
    <property type="entry name" value="DPR-INTERACTING PROTEIN ETA, ISOFORM B-RELATED"/>
    <property type="match status" value="1"/>
</dbReference>
<dbReference type="SMART" id="SM00209">
    <property type="entry name" value="TSP1"/>
    <property type="match status" value="1"/>
</dbReference>
<feature type="domain" description="EGF-like" evidence="13">
    <location>
        <begin position="3661"/>
        <end position="3700"/>
    </location>
</feature>
<sequence>HKFFGIRMKINALCLTRRCAHGRSASSLAFVFDVTGSMYDDLQQVVEGASGILEKTLSRRRRPIQNFVLVPFHDPDIGPISMTMDPIQFQKDLKDLFVQGGGDCPEMSIGAIKKALEVSLPESFIYVFTDARAKDYRLKKDVLQLVQLKQSQVVFVLTGDCGDRSQPGYRAYEEIAATSSGQIFHLDKQQVNEVLKWVEETVQALKVHLVSTNHESGQENEWVVPFDPSLKEVTISLSGPGPEIELYDSTGRSVGQELGLTELLNIPNSARVVSVKHPLPGTWTIKVRCTGRHSLRITGVSALDFRAGFSSHPVEDFSQTRERPIQGVPTHVLLKCTGLTFPGHLTHMELLSVAGHSLWTLAVPLPIDAGARGLWPVPEFRPPRESFFLKITGLDKDGYAFQRLSTVSYTNIVADPPTVRMPSRITGNFEQSVVVTCEVESSVPFRVRIVKSGAQLGEERSFRISSNTSWEISNISGKDEGVYECIARSHAGVGRANAYLFVIEPRPLVLPPHNVTVFPGGIAVLSCRVEGNMRYNLTWERAGHKISGNEDSVKILQNSSLVIPHVTEEDAGQYDCVASNTKGSSRAAVWLHVPEHPRVTVLPVTQTFLPGAVVKISCMASGYPSPQLSWRFGNSIVLESSRISVSEHGTLTIKPAAPEDAGVYSCLGINNIGMDVQRATLIYNAEAPRVTVVSHSVLVAVGEDAILECSATGVPPPVVRWYKGDHLLDSELFAGTSDEPGILHIRTVQAVDAGDYSCVASSQAGTSSAVVALNVGTKPKFLDTPTDVTVDVGQNLTLPCTAQGYPSPQVVWSREDGQPVYTKPDTVQLEKGSLYIERVWLDDGGVYICEAKNSLGSVQTKVRISVTGFEPPVLSEGAPAVSVLIGSPFTLPCMLVDGKPPPIRHWTHNGKPVSLDSRISTHSDGSLHIQRAVLEDAGVFVCTAVNLAGSTDLSVIVYIHVPPSISTGPAHYVTNEGMAVTLSCDTQGVPEPEVLWFKVIFSLCYVDDPLAWSSHLVIPEPKPEDAGVFVCNATNLVGYASREMELQVNVKPTVKGSNDQPEPHTVTAVIGSEVILPCEAQGIPTPTVTWKKDSYPFPAIAARAVVLPGGSLKISGSQQTDNGLYRCFAVNIAGNATILYRLQVQIPPKILPGPRLLKALVGQLVTLPCLAHGDPVPELKWFRNGYPLENIASTDQYGGSLFIRSVKSSDAGEYRCVAVSHSGEDMAEITLEVLEPPFFASHEDVLVEEVLNRMVTLPCPARGSPTPEIHWFKNGLEISDSQSGFSYLQNGSLVIGSIQTTQSGDYKCIATNEAGSSEKRYRLQVNAAPEIQEDGQPQNRTVTLNHPLTLTCDAYAIPAPSVTWLKNEATRIWIQNGGQTLRIPRVQMKDSGQFSCHFKNKVGEAERTFYIMVQEPPIISGGSNSQDFTATVGHEVEFQCRVTGYPVPLIEWTKNGEPIPPQGSPHVVFLEQGQVMKVKSANLKDHGRYQCVAINSAGRQVRDFRLTIHSPPSIHNSTSLTELSVLLGHSASLSCDAEGVPPPRITWLKDDRPVISGQRMSYSEWGRTLYIGGVRGDDAGRYTCRAVSVAGKAERSYLMKVLVPPKIEKHRLTTVGADSREIKVRINHTLSLTCMTENQPEPNLVWFKNGQSDNRTHIENGGQLLRIQNSQLSDEGQYTCVASNEAGEDKKDFVVYVQVPPVFHRVNGGPAAWETNVREMAGEEKTELVEVVLSHPVSLSCESNAIPLPQISWYHNGKELSNSDGVVLLPGGSVLQIPVVREEDAGRYTCQAVNEAGADRMHYELVVLVPPVIQGKTLHLVEEVEVLVNGTLELRCEVSGNPSPSVSWLKDGRALHNSLRHHISEKGKMLVSMVQLSDMAGYTCVAENKAGSAERLYRVSVQAPPKIMGERHDKISVIVDHMASLTCDVQAYPAPEITWYRDGNLLEFSSDLLVLPGGRVLQIPRAKLSDAGEYMCSAENSAGHDKKCPLLIPNLHLMLQAGSLVSFYCDAEGEPKPEVTWYRNGVQLSTGAGLQIHQHGLEIERVKVSDSGMYTCKISNIAGQTERTFQLMVTVPPVISGPLQQNITGTLGSSVLLHCEATGIPSPVISWLKDGTSIASSVSSSSSRVEIGPLRLLDAGTYICLARNAEGEARTLYSLTVIIVFVLTFYLRKDFFLKNTTYIVSLVIVEPPLILNKSASPSNVTVNQGGVITLECQAVGSPPPHLSWLKNGMPLVLSPRTRVLTSGKMLRSVALHFTDSGIYTCVATSAAGTAERSYSLQVQEPPGVDRTEPSEQVTVIRGSAVTFTCEARGFPLPRLSWFKDGQSLSLHSNLLSDGLETRLHLPDVTTADSGQYTCVASNQAGRSTKHFNLTVLEPPKISADGSPERVSLAVNNALELECTAFGIPPPRITWLKDGRPLDREGGLLRIEQVQVKDAGLYTCLASSAAGEDGKNHWVHVQVPPNILGSADSKPVTVVANRQLTLECRSDGELPPSIEWYKDNNRILMDSRIQTLAGGQYLDIQEVSPSDSGEYSCVVTNIAGSSSLIFHVVVYITPVIKAGTSLVTAVVSQPALLPCVAEGLPAPTITWRKDGGLISLEGTRFELLSDGSLRIKEVQLLDVGRYYCTASNAAGSAHNGVDLRVYVSPSILSGPVNVTLTANLRSPLSCEATGMPRPQVTWKKNGIPLDFSPYQNKYRLLASGSLIITSPTIEDEGVFECMATNEAGEEHRTIDVSVQVPPTIVDDSPDITVTKMAAVVLPCYATGQPEPVVTWTMGGGQLGSRGADYRVLPTGALEITAALPSHAGRYTCSARNPAGVAFKHITLSVLEPPTLRSMAESIEAVLNHVVILPCETIGFPRPTISWQKDGIPIGSGPRLAVLPNGALRISRVTSDDAGTYLCIAQNEAGKTLGETRLTVQVPPVLRAPNQERTAVLNQSVSLVCEVEGQPKIEISWLKEGRPIRDGGRLKMLPNGTIWIQQTQRGDAGRYTCSAVNAAGMSSLDIRLVIHVPPLIVTDRTELSVIEGYQALLPCAAQGFPEMRISWEKGGSVVRDLPGKFTRLRSGQLVVEHAEAGDAGLYTCVAENVAGTARRDIRLSVHVRPTFIELPGDVTLNMGQRLTLSCLAGGTPSPTVSWTVNNKPIPAVDSHQGGHSSLAIENASKEDAGTYICKAENVAGVIKAISFVRIREPPVIVGTSHVLQTEPQGRTLMLHCAVRGDPTPQIRWHKDGHLLSMSHRLWQLQNGSLTIYNTGSGDDGEYKCVAENEGGVAERTVILKVQIPGGYSDWTAWGPCSASCGQGVQERTRLCNNPVPTNGGRPCEGKDTETRTCQSKMCPGSLPTRARVSMIGMINEREFGVAFLSANISEDPEAGISTVRASINNIPPSVGPLMQVLLTVLAPVYWTTVFQAGDVRNGFSLTKGFFRQESQVEFGTGEILKLTHVARGLDSDGVLLVDVVLNGFVSETLNDASLALQEFSESYTQTGSGQLYAWSTQRLLLDRSFLSLRCNHSIIFEENAGLRGPLLQILRVRSISASYHRQSQEVHFQFSTSLHVPDGRGDQCPDGFVLDSASYCSDENECAALSSCSHSCHNFMGGFSCSCPSGFLIAADGRNCEDIDECSQGSHVCHYNQQCINTPGAYRCLAQCGPGFKPSSQGSSCEDINECEESSISPCHQRCLNTLGSFRCACNAGYQLVGKRCIDIDECTMNNCPAHKRCQNTEGGYQCLDSCTAGMTPAENGACVDIDECKDGSHHCRYNQVCENSIGGYRCTCPRGYRSQGAGRPCLDIDECQQLPKPCAHQCHNIPGSYRCLCPPGTALLGDGRSCVGLERVPAGSNSSTGVLTRLRPQLVSSHGGPLFTSLLFQPNGQDLLEGRRRTCPSGYTERGGVCVDVDECLQRKPCQHECRNTQGSYQCLCPPGYQLLPNGRNCKDIDECLEQNVRCGPNQMCFNTRGSYQCLDTPCPATYQKGSSPGTCFRPCTLDCAKDGPTTLQYKLLTLPLGVPANHNVIRLSAFSEAGLLQERTTFQILEQDGHGVGGALFGIRDEAGRGIIYTLRLLQTAGLAQLRVQATTHSDGGQVKYQSVLSYTLRFLITLT</sequence>
<feature type="domain" description="EGF-like" evidence="13">
    <location>
        <begin position="3786"/>
        <end position="3826"/>
    </location>
</feature>
<dbReference type="PROSITE" id="PS50993">
    <property type="entry name" value="NIDOGEN_G2"/>
    <property type="match status" value="1"/>
</dbReference>
<dbReference type="SUPFAM" id="SSF48726">
    <property type="entry name" value="Immunoglobulin"/>
    <property type="match status" value="31"/>
</dbReference>
<dbReference type="Pfam" id="PF07645">
    <property type="entry name" value="EGF_CA"/>
    <property type="match status" value="6"/>
</dbReference>
<keyword evidence="9 12" id="KW-1015">Disulfide bond</keyword>
<keyword evidence="8" id="KW-0106">Calcium</keyword>
<protein>
    <recommendedName>
        <fullName evidence="18">Hemicentin 2</fullName>
    </recommendedName>
</protein>
<dbReference type="Gene3D" id="2.60.40.10">
    <property type="entry name" value="Immunoglobulins"/>
    <property type="match status" value="31"/>
</dbReference>
<dbReference type="InterPro" id="IPR009017">
    <property type="entry name" value="GFP"/>
</dbReference>
<dbReference type="InterPro" id="IPR049883">
    <property type="entry name" value="NOTCH1_EGF-like"/>
</dbReference>
<feature type="domain" description="Ig-like" evidence="14">
    <location>
        <begin position="1416"/>
        <end position="1507"/>
    </location>
</feature>
<feature type="domain" description="Ig-like" evidence="14">
    <location>
        <begin position="2832"/>
        <end position="2917"/>
    </location>
</feature>
<keyword evidence="3" id="KW-0272">Extracellular matrix</keyword>